<dbReference type="AlphaFoldDB" id="A0A7T8BAA5"/>
<dbReference type="GO" id="GO:0032259">
    <property type="term" value="P:methylation"/>
    <property type="evidence" value="ECO:0007669"/>
    <property type="project" value="UniProtKB-KW"/>
</dbReference>
<dbReference type="Proteomes" id="UP000595917">
    <property type="component" value="Chromosome"/>
</dbReference>
<name>A0A7T8BAA5_9SPIR</name>
<reference evidence="4" key="1">
    <citation type="submission" date="2021-01" db="EMBL/GenBank/DDBJ databases">
        <title>Description of Breznakiella homolactica.</title>
        <authorList>
            <person name="Song Y."/>
            <person name="Brune A."/>
        </authorList>
    </citation>
    <scope>NUCLEOTIDE SEQUENCE</scope>
    <source>
        <strain evidence="4">RmG30</strain>
    </source>
</reference>
<dbReference type="PANTHER" id="PTHR43861:SF1">
    <property type="entry name" value="TRANS-ACONITATE 2-METHYLTRANSFERASE"/>
    <property type="match status" value="1"/>
</dbReference>
<dbReference type="InterPro" id="IPR029063">
    <property type="entry name" value="SAM-dependent_MTases_sf"/>
</dbReference>
<protein>
    <submittedName>
        <fullName evidence="4">Methyltransferase domain-containing protein</fullName>
    </submittedName>
</protein>
<dbReference type="RefSeq" id="WP_215626101.1">
    <property type="nucleotide sequence ID" value="NZ_CP067089.2"/>
</dbReference>
<dbReference type="CDD" id="cd02440">
    <property type="entry name" value="AdoMet_MTases"/>
    <property type="match status" value="1"/>
</dbReference>
<dbReference type="EMBL" id="CP067089">
    <property type="protein sequence ID" value="QQO08795.1"/>
    <property type="molecule type" value="Genomic_DNA"/>
</dbReference>
<dbReference type="InterPro" id="IPR041698">
    <property type="entry name" value="Methyltransf_25"/>
</dbReference>
<sequence>MPAWDPSQYLKFQRERTQPAIDLAARISLGSPKKVLDVGCGPGNSTAVLAERFPGAEIIGIDNSPDMIQSARKKMPAVRFECVDAAGNLASLGGGFDVVFSNACIQWIPDHRGLLPRLMGLLAPGGVLAVQTPMNYKEPIHIIIEEMIGSKKWKTHITNPRVFYNLLPGDYYDLLSGISGNVSLWETTYYHILQSHEDIMEWYRGTGLRPYLEALPEDLRPGFESDVFRRVAEAYPVQENGSVIFRFPRFFFTAEKLP</sequence>
<dbReference type="Gene3D" id="3.40.50.150">
    <property type="entry name" value="Vaccinia Virus protein VP39"/>
    <property type="match status" value="1"/>
</dbReference>
<dbReference type="SUPFAM" id="SSF53335">
    <property type="entry name" value="S-adenosyl-L-methionine-dependent methyltransferases"/>
    <property type="match status" value="1"/>
</dbReference>
<organism evidence="4 5">
    <name type="scientific">Breznakiella homolactica</name>
    <dbReference type="NCBI Taxonomy" id="2798577"/>
    <lineage>
        <taxon>Bacteria</taxon>
        <taxon>Pseudomonadati</taxon>
        <taxon>Spirochaetota</taxon>
        <taxon>Spirochaetia</taxon>
        <taxon>Spirochaetales</taxon>
        <taxon>Breznakiellaceae</taxon>
        <taxon>Breznakiella</taxon>
    </lineage>
</organism>
<evidence type="ECO:0000313" key="5">
    <source>
        <dbReference type="Proteomes" id="UP000595917"/>
    </source>
</evidence>
<evidence type="ECO:0000256" key="1">
    <source>
        <dbReference type="ARBA" id="ARBA00022603"/>
    </source>
</evidence>
<evidence type="ECO:0000313" key="4">
    <source>
        <dbReference type="EMBL" id="QQO08795.1"/>
    </source>
</evidence>
<accession>A0A7T8BAA5</accession>
<gene>
    <name evidence="4" type="ORF">JFL75_17980</name>
</gene>
<dbReference type="InterPro" id="IPR023149">
    <property type="entry name" value="Trans_acon_MeTrfase_C"/>
</dbReference>
<dbReference type="GO" id="GO:0030798">
    <property type="term" value="F:trans-aconitate 2-methyltransferase activity"/>
    <property type="evidence" value="ECO:0007669"/>
    <property type="project" value="InterPro"/>
</dbReference>
<feature type="domain" description="Methyltransferase" evidence="3">
    <location>
        <begin position="35"/>
        <end position="126"/>
    </location>
</feature>
<dbReference type="KEGG" id="bhc:JFL75_17980"/>
<dbReference type="PANTHER" id="PTHR43861">
    <property type="entry name" value="TRANS-ACONITATE 2-METHYLTRANSFERASE-RELATED"/>
    <property type="match status" value="1"/>
</dbReference>
<keyword evidence="1 4" id="KW-0489">Methyltransferase</keyword>
<keyword evidence="5" id="KW-1185">Reference proteome</keyword>
<evidence type="ECO:0000256" key="2">
    <source>
        <dbReference type="ARBA" id="ARBA00022679"/>
    </source>
</evidence>
<keyword evidence="2" id="KW-0808">Transferase</keyword>
<evidence type="ECO:0000259" key="3">
    <source>
        <dbReference type="Pfam" id="PF13649"/>
    </source>
</evidence>
<dbReference type="Gene3D" id="1.10.150.290">
    <property type="entry name" value="S-adenosyl-L-methionine-dependent methyltransferases"/>
    <property type="match status" value="1"/>
</dbReference>
<dbReference type="Pfam" id="PF13649">
    <property type="entry name" value="Methyltransf_25"/>
    <property type="match status" value="1"/>
</dbReference>
<proteinExistence type="predicted"/>